<evidence type="ECO:0000313" key="2">
    <source>
        <dbReference type="Proteomes" id="UP000224336"/>
    </source>
</evidence>
<evidence type="ECO:0000313" key="1">
    <source>
        <dbReference type="EMBL" id="ANM45063.1"/>
    </source>
</evidence>
<dbReference type="PROSITE" id="PS51257">
    <property type="entry name" value="PROKAR_LIPOPROTEIN"/>
    <property type="match status" value="1"/>
</dbReference>
<dbReference type="Proteomes" id="UP000224336">
    <property type="component" value="Segment"/>
</dbReference>
<organism evidence="1 2">
    <name type="scientific">Pseudomonas phage KTN4</name>
    <dbReference type="NCBI Taxonomy" id="1862701"/>
    <lineage>
        <taxon>Viruses</taxon>
        <taxon>Duplodnaviria</taxon>
        <taxon>Heunggongvirae</taxon>
        <taxon>Uroviricota</taxon>
        <taxon>Caudoviricetes</taxon>
        <taxon>Chimalliviridae</taxon>
        <taxon>Phikzvirus</taxon>
        <taxon>Phikzvirus phiKZ</taxon>
    </lineage>
</organism>
<dbReference type="EMBL" id="KU521356">
    <property type="protein sequence ID" value="ANM45063.1"/>
    <property type="molecule type" value="Genomic_DNA"/>
</dbReference>
<protein>
    <submittedName>
        <fullName evidence="1">Uncharacterized protein</fullName>
    </submittedName>
</protein>
<gene>
    <name evidence="1" type="ORF">KTN4_305</name>
</gene>
<proteinExistence type="predicted"/>
<sequence length="125" mass="13743">MKYVFSLIITMVAMSVNAQPVTVSSCYVLHSLAKNMVQFYTNGGEPLEMYAILQDELSIAIDKNQSDKALAINIALDNVDVIYQNLTDPALKLLAKSEGSDLGEMLTEKLSNGCFNIVGEELYDN</sequence>
<reference evidence="1 2" key="1">
    <citation type="journal article" date="2016" name="Sci. Rep.">
        <title>A proposed integrated approach for the preclinical evaluation of phage therapy in Pseudomonas infections.</title>
        <authorList>
            <person name="Danis-Wlodarczyk K."/>
            <person name="Vandenheuvel D."/>
            <person name="Jang H.B."/>
            <person name="Briers Y."/>
            <person name="Olszak T."/>
            <person name="Arabski M."/>
            <person name="Wasik S."/>
            <person name="Drabik M."/>
            <person name="Higgins G."/>
            <person name="Tyrrell J."/>
            <person name="Harvey B.J."/>
            <person name="Noben J.P."/>
            <person name="Lavigne R."/>
            <person name="Drulis-Kawa Z."/>
        </authorList>
    </citation>
    <scope>NUCLEOTIDE SEQUENCE [LARGE SCALE GENOMIC DNA]</scope>
</reference>
<accession>A0A192Y5R7</accession>
<name>A0A192Y5R7_9CAUD</name>